<feature type="transmembrane region" description="Helical" evidence="1">
    <location>
        <begin position="113"/>
        <end position="132"/>
    </location>
</feature>
<evidence type="ECO:0000313" key="3">
    <source>
        <dbReference type="Proteomes" id="UP000593575"/>
    </source>
</evidence>
<evidence type="ECO:0008006" key="4">
    <source>
        <dbReference type="Google" id="ProtNLM"/>
    </source>
</evidence>
<feature type="non-terminal residue" evidence="2">
    <location>
        <position position="153"/>
    </location>
</feature>
<dbReference type="EMBL" id="JABFAE010000009">
    <property type="protein sequence ID" value="MBA0838158.1"/>
    <property type="molecule type" value="Genomic_DNA"/>
</dbReference>
<comment type="caution">
    <text evidence="2">The sequence shown here is derived from an EMBL/GenBank/DDBJ whole genome shotgun (WGS) entry which is preliminary data.</text>
</comment>
<keyword evidence="3" id="KW-1185">Reference proteome</keyword>
<organism evidence="2 3">
    <name type="scientific">Gossypium armourianum</name>
    <dbReference type="NCBI Taxonomy" id="34283"/>
    <lineage>
        <taxon>Eukaryota</taxon>
        <taxon>Viridiplantae</taxon>
        <taxon>Streptophyta</taxon>
        <taxon>Embryophyta</taxon>
        <taxon>Tracheophyta</taxon>
        <taxon>Spermatophyta</taxon>
        <taxon>Magnoliopsida</taxon>
        <taxon>eudicotyledons</taxon>
        <taxon>Gunneridae</taxon>
        <taxon>Pentapetalae</taxon>
        <taxon>rosids</taxon>
        <taxon>malvids</taxon>
        <taxon>Malvales</taxon>
        <taxon>Malvaceae</taxon>
        <taxon>Malvoideae</taxon>
        <taxon>Gossypium</taxon>
    </lineage>
</organism>
<sequence length="153" mass="17545">RLLTNKKGVRRGLGDNSACGICGHNIEDAIHTIRDCNVAKEWFVANLHNHLMISMGEVDWPCLFGSISWRIWKNHNLQVFQGVPWSVDEVMKGSFCWAKQFATARKLEESKRYLTFSSLALIVLEVELWAIFDDLTLILDRGHDRVLINTDSM</sequence>
<dbReference type="AlphaFoldDB" id="A0A7J9JVH0"/>
<gene>
    <name evidence="2" type="ORF">Goarm_010247</name>
</gene>
<name>A0A7J9JVH0_9ROSI</name>
<feature type="non-terminal residue" evidence="2">
    <location>
        <position position="1"/>
    </location>
</feature>
<evidence type="ECO:0000256" key="1">
    <source>
        <dbReference type="SAM" id="Phobius"/>
    </source>
</evidence>
<dbReference type="Proteomes" id="UP000593575">
    <property type="component" value="Unassembled WGS sequence"/>
</dbReference>
<accession>A0A7J9JVH0</accession>
<evidence type="ECO:0000313" key="2">
    <source>
        <dbReference type="EMBL" id="MBA0838158.1"/>
    </source>
</evidence>
<protein>
    <recommendedName>
        <fullName evidence="4">Reverse transcriptase zinc-binding domain-containing protein</fullName>
    </recommendedName>
</protein>
<proteinExistence type="predicted"/>
<keyword evidence="1" id="KW-0812">Transmembrane</keyword>
<keyword evidence="1" id="KW-1133">Transmembrane helix</keyword>
<keyword evidence="1" id="KW-0472">Membrane</keyword>
<reference evidence="2 3" key="1">
    <citation type="journal article" date="2019" name="Genome Biol. Evol.">
        <title>Insights into the evolution of the New World diploid cottons (Gossypium, subgenus Houzingenia) based on genome sequencing.</title>
        <authorList>
            <person name="Grover C.E."/>
            <person name="Arick M.A. 2nd"/>
            <person name="Thrash A."/>
            <person name="Conover J.L."/>
            <person name="Sanders W.S."/>
            <person name="Peterson D.G."/>
            <person name="Frelichowski J.E."/>
            <person name="Scheffler J.A."/>
            <person name="Scheffler B.E."/>
            <person name="Wendel J.F."/>
        </authorList>
    </citation>
    <scope>NUCLEOTIDE SEQUENCE [LARGE SCALE GENOMIC DNA]</scope>
    <source>
        <strain evidence="2">6</strain>
        <tissue evidence="2">Leaf</tissue>
    </source>
</reference>